<reference evidence="1" key="1">
    <citation type="journal article" date="2023" name="PLoS Negl. Trop. Dis.">
        <title>A genome sequence for Biomphalaria pfeifferi, the major vector snail for the human-infecting parasite Schistosoma mansoni.</title>
        <authorList>
            <person name="Bu L."/>
            <person name="Lu L."/>
            <person name="Laidemitt M.R."/>
            <person name="Zhang S.M."/>
            <person name="Mutuku M."/>
            <person name="Mkoji G."/>
            <person name="Steinauer M."/>
            <person name="Loker E.S."/>
        </authorList>
    </citation>
    <scope>NUCLEOTIDE SEQUENCE</scope>
    <source>
        <strain evidence="1">KasaAsao</strain>
    </source>
</reference>
<keyword evidence="2" id="KW-1185">Reference proteome</keyword>
<evidence type="ECO:0000313" key="1">
    <source>
        <dbReference type="EMBL" id="KAK0049993.1"/>
    </source>
</evidence>
<dbReference type="EMBL" id="JASAOG010000119">
    <property type="protein sequence ID" value="KAK0049993.1"/>
    <property type="molecule type" value="Genomic_DNA"/>
</dbReference>
<organism evidence="1 2">
    <name type="scientific">Biomphalaria pfeifferi</name>
    <name type="common">Bloodfluke planorb</name>
    <name type="synonym">Freshwater snail</name>
    <dbReference type="NCBI Taxonomy" id="112525"/>
    <lineage>
        <taxon>Eukaryota</taxon>
        <taxon>Metazoa</taxon>
        <taxon>Spiralia</taxon>
        <taxon>Lophotrochozoa</taxon>
        <taxon>Mollusca</taxon>
        <taxon>Gastropoda</taxon>
        <taxon>Heterobranchia</taxon>
        <taxon>Euthyneura</taxon>
        <taxon>Panpulmonata</taxon>
        <taxon>Hygrophila</taxon>
        <taxon>Lymnaeoidea</taxon>
        <taxon>Planorbidae</taxon>
        <taxon>Biomphalaria</taxon>
    </lineage>
</organism>
<dbReference type="Proteomes" id="UP001233172">
    <property type="component" value="Unassembled WGS sequence"/>
</dbReference>
<gene>
    <name evidence="1" type="ORF">Bpfe_020544</name>
</gene>
<proteinExistence type="predicted"/>
<protein>
    <submittedName>
        <fullName evidence="1">Uncharacterized protein</fullName>
    </submittedName>
</protein>
<name>A0AAD8B8J5_BIOPF</name>
<sequence length="66" mass="7443">MSGSISKTKSKSVKHKLTARTTSTLPPLLYNDITCEWILFCIAPVLCYNFFKSTRHSQSFGQWVSG</sequence>
<comment type="caution">
    <text evidence="1">The sequence shown here is derived from an EMBL/GenBank/DDBJ whole genome shotgun (WGS) entry which is preliminary data.</text>
</comment>
<accession>A0AAD8B8J5</accession>
<reference evidence="1" key="2">
    <citation type="submission" date="2023-04" db="EMBL/GenBank/DDBJ databases">
        <authorList>
            <person name="Bu L."/>
            <person name="Lu L."/>
            <person name="Laidemitt M.R."/>
            <person name="Zhang S.M."/>
            <person name="Mutuku M."/>
            <person name="Mkoji G."/>
            <person name="Steinauer M."/>
            <person name="Loker E.S."/>
        </authorList>
    </citation>
    <scope>NUCLEOTIDE SEQUENCE</scope>
    <source>
        <strain evidence="1">KasaAsao</strain>
        <tissue evidence="1">Whole Snail</tissue>
    </source>
</reference>
<dbReference type="AlphaFoldDB" id="A0AAD8B8J5"/>
<evidence type="ECO:0000313" key="2">
    <source>
        <dbReference type="Proteomes" id="UP001233172"/>
    </source>
</evidence>